<dbReference type="HOGENOM" id="CLU_963208_0_0_1"/>
<keyword evidence="3" id="KW-1185">Reference proteome</keyword>
<dbReference type="RefSeq" id="XP_007803373.1">
    <property type="nucleotide sequence ID" value="XM_007805182.1"/>
</dbReference>
<evidence type="ECO:0000256" key="1">
    <source>
        <dbReference type="SAM" id="MobiDB-lite"/>
    </source>
</evidence>
<accession>U1GFU3</accession>
<feature type="compositionally biased region" description="Low complexity" evidence="1">
    <location>
        <begin position="198"/>
        <end position="208"/>
    </location>
</feature>
<feature type="region of interest" description="Disordered" evidence="1">
    <location>
        <begin position="17"/>
        <end position="38"/>
    </location>
</feature>
<dbReference type="GeneID" id="19243923"/>
<gene>
    <name evidence="2" type="ORF">EPUS_09088</name>
</gene>
<feature type="region of interest" description="Disordered" evidence="1">
    <location>
        <begin position="172"/>
        <end position="208"/>
    </location>
</feature>
<protein>
    <submittedName>
        <fullName evidence="2">Uncharacterized protein</fullName>
    </submittedName>
</protein>
<name>U1GFU3_ENDPU</name>
<dbReference type="OrthoDB" id="4344093at2759"/>
<dbReference type="Proteomes" id="UP000019373">
    <property type="component" value="Unassembled WGS sequence"/>
</dbReference>
<reference evidence="3" key="1">
    <citation type="journal article" date="2014" name="BMC Genomics">
        <title>Genome characteristics reveal the impact of lichenization on lichen-forming fungus Endocarpon pusillum Hedwig (Verrucariales, Ascomycota).</title>
        <authorList>
            <person name="Wang Y.-Y."/>
            <person name="Liu B."/>
            <person name="Zhang X.-Y."/>
            <person name="Zhou Q.-M."/>
            <person name="Zhang T."/>
            <person name="Li H."/>
            <person name="Yu Y.-F."/>
            <person name="Zhang X.-L."/>
            <person name="Hao X.-Y."/>
            <person name="Wang M."/>
            <person name="Wang L."/>
            <person name="Wei J.-C."/>
        </authorList>
    </citation>
    <scope>NUCLEOTIDE SEQUENCE [LARGE SCALE GENOMIC DNA]</scope>
    <source>
        <strain evidence="3">Z07020 / HMAS-L-300199</strain>
    </source>
</reference>
<proteinExistence type="predicted"/>
<evidence type="ECO:0000313" key="2">
    <source>
        <dbReference type="EMBL" id="ERF70983.1"/>
    </source>
</evidence>
<dbReference type="eggNOG" id="ENOG502STPP">
    <property type="taxonomic scope" value="Eukaryota"/>
</dbReference>
<organism evidence="2 3">
    <name type="scientific">Endocarpon pusillum (strain Z07020 / HMAS-L-300199)</name>
    <name type="common">Lichen-forming fungus</name>
    <dbReference type="NCBI Taxonomy" id="1263415"/>
    <lineage>
        <taxon>Eukaryota</taxon>
        <taxon>Fungi</taxon>
        <taxon>Dikarya</taxon>
        <taxon>Ascomycota</taxon>
        <taxon>Pezizomycotina</taxon>
        <taxon>Eurotiomycetes</taxon>
        <taxon>Chaetothyriomycetidae</taxon>
        <taxon>Verrucariales</taxon>
        <taxon>Verrucariaceae</taxon>
        <taxon>Endocarpon</taxon>
    </lineage>
</organism>
<sequence>MTFSSASPAPAILASSLLSREKNRRPHSPHQWRTGIPSLDRTFPPHRWIGGKLIGMIDESTASILVEEPKLPLITQLIITHLASIHECSINISTSPPSSSPPPEAPAAAAAAAPATVFMITSATACSTSSISPTTLATALESAHLPASLLDTVSLLQYFDFPGLADAVAEVSSTLSQRQHDGQAQNKEQQPHHPPSDSTSAQTQPQPAQPSIVVLEGLTQTLTTLARSTGPVATNAFLVPLLRSLTQLSRTRPDLLIVMLLEVEFLDLFSSLQGDSGAAEELSAFAGYF</sequence>
<dbReference type="EMBL" id="KE721272">
    <property type="protein sequence ID" value="ERF70983.1"/>
    <property type="molecule type" value="Genomic_DNA"/>
</dbReference>
<feature type="compositionally biased region" description="Polar residues" evidence="1">
    <location>
        <begin position="172"/>
        <end position="188"/>
    </location>
</feature>
<evidence type="ECO:0000313" key="3">
    <source>
        <dbReference type="Proteomes" id="UP000019373"/>
    </source>
</evidence>
<dbReference type="AlphaFoldDB" id="U1GFU3"/>